<protein>
    <submittedName>
        <fullName evidence="3">Uncharacterized protein</fullName>
    </submittedName>
</protein>
<dbReference type="InterPro" id="IPR006597">
    <property type="entry name" value="Sel1-like"/>
</dbReference>
<dbReference type="PANTHER" id="PTHR11102:SF162">
    <property type="entry name" value="HCP-LIKE PROTEIN"/>
    <property type="match status" value="1"/>
</dbReference>
<dbReference type="EMBL" id="AJWJ01000064">
    <property type="protein sequence ID" value="KAF2076356.1"/>
    <property type="molecule type" value="Genomic_DNA"/>
</dbReference>
<dbReference type="Gene3D" id="1.25.40.10">
    <property type="entry name" value="Tetratricopeptide repeat domain"/>
    <property type="match status" value="3"/>
</dbReference>
<dbReference type="InterPro" id="IPR050767">
    <property type="entry name" value="Sel1_AlgK"/>
</dbReference>
<dbReference type="PANTHER" id="PTHR11102">
    <property type="entry name" value="SEL-1-LIKE PROTEIN"/>
    <property type="match status" value="1"/>
</dbReference>
<comment type="caution">
    <text evidence="3">The sequence shown here is derived from an EMBL/GenBank/DDBJ whole genome shotgun (WGS) entry which is preliminary data.</text>
</comment>
<comment type="similarity">
    <text evidence="1">Belongs to the sel-1 family.</text>
</comment>
<dbReference type="AlphaFoldDB" id="A0A8J4PYL0"/>
<keyword evidence="4" id="KW-1185">Reference proteome</keyword>
<dbReference type="OrthoDB" id="442451at2759"/>
<evidence type="ECO:0000313" key="3">
    <source>
        <dbReference type="EMBL" id="KAF2076356.1"/>
    </source>
</evidence>
<name>A0A8J4PYL0_9MYCE</name>
<evidence type="ECO:0000256" key="1">
    <source>
        <dbReference type="ARBA" id="ARBA00038101"/>
    </source>
</evidence>
<feature type="region of interest" description="Disordered" evidence="2">
    <location>
        <begin position="76"/>
        <end position="102"/>
    </location>
</feature>
<reference evidence="3" key="1">
    <citation type="submission" date="2020-01" db="EMBL/GenBank/DDBJ databases">
        <title>Development of genomics and gene disruption for Polysphondylium violaceum indicates a role for the polyketide synthase stlB in stalk morphogenesis.</title>
        <authorList>
            <person name="Narita B."/>
            <person name="Kawabe Y."/>
            <person name="Kin K."/>
            <person name="Saito T."/>
            <person name="Gibbs R."/>
            <person name="Kuspa A."/>
            <person name="Muzny D."/>
            <person name="Queller D."/>
            <person name="Richards S."/>
            <person name="Strassman J."/>
            <person name="Sucgang R."/>
            <person name="Worley K."/>
            <person name="Schaap P."/>
        </authorList>
    </citation>
    <scope>NUCLEOTIDE SEQUENCE</scope>
    <source>
        <strain evidence="3">QSvi11</strain>
    </source>
</reference>
<gene>
    <name evidence="3" type="ORF">CYY_002362</name>
</gene>
<evidence type="ECO:0000313" key="4">
    <source>
        <dbReference type="Proteomes" id="UP000695562"/>
    </source>
</evidence>
<dbReference type="SUPFAM" id="SSF81901">
    <property type="entry name" value="HCP-like"/>
    <property type="match status" value="3"/>
</dbReference>
<dbReference type="GO" id="GO:0036503">
    <property type="term" value="P:ERAD pathway"/>
    <property type="evidence" value="ECO:0007669"/>
    <property type="project" value="TreeGrafter"/>
</dbReference>
<feature type="compositionally biased region" description="Low complexity" evidence="2">
    <location>
        <begin position="76"/>
        <end position="89"/>
    </location>
</feature>
<dbReference type="Pfam" id="PF08238">
    <property type="entry name" value="Sel1"/>
    <property type="match status" value="5"/>
</dbReference>
<proteinExistence type="inferred from homology"/>
<sequence length="545" mass="62303">MLLGRRLTSLATRGALQHISHPSHTIASRCSFRLFNKAQYSTLNTKQYQQTLLYSDSNNSDSNIHSLIINNNNSDILKNNSNSSQTNQENDNDNDNDNNELPSKYLFNRILETLDEKSLSPDEIKKLNQYKEDAQMNESLVDFHIGTFYSQGIVLEKDQDKAIFYYKKAADKDLAEAQYAYGLTLIKGTSENLFTPIFPSLIDNSSTLSTTKSLLDDMILGKGWVSPSNNETDKDFDYYKWLRQERRKFKVYRDNKTKIEKSKRDNLKTGIRWLTLSAIQNYTHAQFSLGLLLLKGNYEVDVNETQGIYWLEKADQEGDVNATYELANYYYNAMANDIENSNLYLEKAIPYYLKGSNAGHAECSYWLGSNFIDNQDSSGINGLEFLLLAIEQQSKPAPTFLSILYRNGVIVEQDKQTFIKYLEMGVDRQDSTALLMMGELYFSGDEGFELNYKKAFQFFKSSSLLGNSNASLNLGVMHFNGFGTPIDYLQAFYCYQNAYHYDSTNISAISNLYTMHRDGLGVPKNVEMAEYYLGLLKKLENINNS</sequence>
<evidence type="ECO:0000256" key="2">
    <source>
        <dbReference type="SAM" id="MobiDB-lite"/>
    </source>
</evidence>
<dbReference type="SMART" id="SM00671">
    <property type="entry name" value="SEL1"/>
    <property type="match status" value="7"/>
</dbReference>
<dbReference type="Proteomes" id="UP000695562">
    <property type="component" value="Unassembled WGS sequence"/>
</dbReference>
<dbReference type="InterPro" id="IPR011990">
    <property type="entry name" value="TPR-like_helical_dom_sf"/>
</dbReference>
<dbReference type="GO" id="GO:0005789">
    <property type="term" value="C:endoplasmic reticulum membrane"/>
    <property type="evidence" value="ECO:0007669"/>
    <property type="project" value="TreeGrafter"/>
</dbReference>
<organism evidence="3 4">
    <name type="scientific">Polysphondylium violaceum</name>
    <dbReference type="NCBI Taxonomy" id="133409"/>
    <lineage>
        <taxon>Eukaryota</taxon>
        <taxon>Amoebozoa</taxon>
        <taxon>Evosea</taxon>
        <taxon>Eumycetozoa</taxon>
        <taxon>Dictyostelia</taxon>
        <taxon>Dictyosteliales</taxon>
        <taxon>Dictyosteliaceae</taxon>
        <taxon>Polysphondylium</taxon>
    </lineage>
</organism>
<accession>A0A8J4PYL0</accession>